<keyword evidence="18" id="KW-1185">Reference proteome</keyword>
<dbReference type="Pfam" id="PF00108">
    <property type="entry name" value="Thiolase_N"/>
    <property type="match status" value="1"/>
</dbReference>
<evidence type="ECO:0000259" key="16">
    <source>
        <dbReference type="Pfam" id="PF02803"/>
    </source>
</evidence>
<sequence>MGRLGCCRRFSAQAESSLQHAAKRLENVVVVAAKRTPIGAFQGLLSPLRAWELGAAAIKAVVEESKIDPKQVQEVYMGNVLSSGLGQAPARQAALGAGLSAKTICTTVNKVCASGMKAVMLAAQSIALGTNELVVAGGMESMSNAPFLLPRQNPSKKLMGDLTVKDSMFCDGLRDAFTNNAMGTYAESCAQEMGISREEQDVHAIVSYERAISAREAGTASAEVTPIIIAGKKGKEPVLVSIDEECSRFDPDKMRELLPVFKTDGSVTAANSSKISDGAAALLLASAEFAEKNKLPVIATIRGFADAAQPPEKFPTSPAVAIPRALAHARRKLNDVDLFEINEAFSVVTLANCKLLGISNDDVNVSGGAVALGHPIGASGARIMVSLINNLRSRDKQVGVAAVCNGGGGASAIVVERTQQVVGDKQAKSASSE</sequence>
<dbReference type="InterPro" id="IPR020613">
    <property type="entry name" value="Thiolase_CS"/>
</dbReference>
<comment type="similarity">
    <text evidence="2 14">Belongs to the thiolase-like superfamily. Thiolase family.</text>
</comment>
<evidence type="ECO:0000256" key="2">
    <source>
        <dbReference type="ARBA" id="ARBA00010982"/>
    </source>
</evidence>
<dbReference type="PROSITE" id="PS00098">
    <property type="entry name" value="THIOLASE_1"/>
    <property type="match status" value="1"/>
</dbReference>
<dbReference type="PROSITE" id="PS00737">
    <property type="entry name" value="THIOLASE_2"/>
    <property type="match status" value="1"/>
</dbReference>
<dbReference type="GO" id="GO:0016125">
    <property type="term" value="P:sterol metabolic process"/>
    <property type="evidence" value="ECO:0000318"/>
    <property type="project" value="GO_Central"/>
</dbReference>
<dbReference type="PROSITE" id="PS00099">
    <property type="entry name" value="THIOLASE_3"/>
    <property type="match status" value="1"/>
</dbReference>
<name>D8SQX3_SELML</name>
<dbReference type="NCBIfam" id="TIGR01930">
    <property type="entry name" value="AcCoA-C-Actrans"/>
    <property type="match status" value="1"/>
</dbReference>
<dbReference type="PANTHER" id="PTHR18919">
    <property type="entry name" value="ACETYL-COA C-ACYLTRANSFERASE"/>
    <property type="match status" value="1"/>
</dbReference>
<dbReference type="PIRSF" id="PIRSF000429">
    <property type="entry name" value="Ac-CoA_Ac_transf"/>
    <property type="match status" value="1"/>
</dbReference>
<comment type="catalytic activity">
    <reaction evidence="11">
        <text>2 acetyl-CoA = acetoacetyl-CoA + CoA</text>
        <dbReference type="Rhea" id="RHEA:21036"/>
        <dbReference type="ChEBI" id="CHEBI:57286"/>
        <dbReference type="ChEBI" id="CHEBI:57287"/>
        <dbReference type="ChEBI" id="CHEBI:57288"/>
        <dbReference type="EC" id="2.3.1.9"/>
    </reaction>
    <physiologicalReaction direction="left-to-right" evidence="11">
        <dbReference type="Rhea" id="RHEA:21037"/>
    </physiologicalReaction>
</comment>
<comment type="subcellular location">
    <subcellularLocation>
        <location evidence="1">Mitochondrion</location>
    </subcellularLocation>
</comment>
<dbReference type="GO" id="GO:0005739">
    <property type="term" value="C:mitochondrion"/>
    <property type="evidence" value="ECO:0007669"/>
    <property type="project" value="UniProtKB-SubCell"/>
</dbReference>
<feature type="binding site" evidence="13">
    <location>
        <begin position="248"/>
        <end position="250"/>
    </location>
    <ligand>
        <name>CoA</name>
        <dbReference type="ChEBI" id="CHEBI:57287"/>
    </ligand>
</feature>
<feature type="binding site" evidence="13">
    <location>
        <position position="273"/>
    </location>
    <ligand>
        <name>CoA</name>
        <dbReference type="ChEBI" id="CHEBI:57287"/>
    </ligand>
</feature>
<evidence type="ECO:0000313" key="17">
    <source>
        <dbReference type="EMBL" id="EFJ13244.1"/>
    </source>
</evidence>
<keyword evidence="10 14" id="KW-0012">Acyltransferase</keyword>
<dbReference type="Gene3D" id="3.40.47.10">
    <property type="match status" value="1"/>
</dbReference>
<dbReference type="SUPFAM" id="SSF53901">
    <property type="entry name" value="Thiolase-like"/>
    <property type="match status" value="2"/>
</dbReference>
<keyword evidence="6" id="KW-0479">Metal-binding</keyword>
<dbReference type="STRING" id="88036.D8SQX3"/>
<dbReference type="CDD" id="cd00751">
    <property type="entry name" value="thiolase"/>
    <property type="match status" value="1"/>
</dbReference>
<dbReference type="EMBL" id="GL377634">
    <property type="protein sequence ID" value="EFJ13244.1"/>
    <property type="molecule type" value="Genomic_DNA"/>
</dbReference>
<dbReference type="Gramene" id="EFJ13244">
    <property type="protein sequence ID" value="EFJ13244"/>
    <property type="gene ID" value="SELMODRAFT_234869"/>
</dbReference>
<protein>
    <recommendedName>
        <fullName evidence="4">acetyl-CoA C-acetyltransferase</fullName>
        <ecNumber evidence="4">2.3.1.9</ecNumber>
    </recommendedName>
</protein>
<evidence type="ECO:0000256" key="9">
    <source>
        <dbReference type="ARBA" id="ARBA00023128"/>
    </source>
</evidence>
<evidence type="ECO:0000256" key="1">
    <source>
        <dbReference type="ARBA" id="ARBA00004173"/>
    </source>
</evidence>
<reference evidence="17 18" key="1">
    <citation type="journal article" date="2011" name="Science">
        <title>The Selaginella genome identifies genetic changes associated with the evolution of vascular plants.</title>
        <authorList>
            <person name="Banks J.A."/>
            <person name="Nishiyama T."/>
            <person name="Hasebe M."/>
            <person name="Bowman J.L."/>
            <person name="Gribskov M."/>
            <person name="dePamphilis C."/>
            <person name="Albert V.A."/>
            <person name="Aono N."/>
            <person name="Aoyama T."/>
            <person name="Ambrose B.A."/>
            <person name="Ashton N.W."/>
            <person name="Axtell M.J."/>
            <person name="Barker E."/>
            <person name="Barker M.S."/>
            <person name="Bennetzen J.L."/>
            <person name="Bonawitz N.D."/>
            <person name="Chapple C."/>
            <person name="Cheng C."/>
            <person name="Correa L.G."/>
            <person name="Dacre M."/>
            <person name="DeBarry J."/>
            <person name="Dreyer I."/>
            <person name="Elias M."/>
            <person name="Engstrom E.M."/>
            <person name="Estelle M."/>
            <person name="Feng L."/>
            <person name="Finet C."/>
            <person name="Floyd S.K."/>
            <person name="Frommer W.B."/>
            <person name="Fujita T."/>
            <person name="Gramzow L."/>
            <person name="Gutensohn M."/>
            <person name="Harholt J."/>
            <person name="Hattori M."/>
            <person name="Heyl A."/>
            <person name="Hirai T."/>
            <person name="Hiwatashi Y."/>
            <person name="Ishikawa M."/>
            <person name="Iwata M."/>
            <person name="Karol K.G."/>
            <person name="Koehler B."/>
            <person name="Kolukisaoglu U."/>
            <person name="Kubo M."/>
            <person name="Kurata T."/>
            <person name="Lalonde S."/>
            <person name="Li K."/>
            <person name="Li Y."/>
            <person name="Litt A."/>
            <person name="Lyons E."/>
            <person name="Manning G."/>
            <person name="Maruyama T."/>
            <person name="Michael T.P."/>
            <person name="Mikami K."/>
            <person name="Miyazaki S."/>
            <person name="Morinaga S."/>
            <person name="Murata T."/>
            <person name="Mueller-Roeber B."/>
            <person name="Nelson D.R."/>
            <person name="Obara M."/>
            <person name="Oguri Y."/>
            <person name="Olmstead R.G."/>
            <person name="Onodera N."/>
            <person name="Petersen B.L."/>
            <person name="Pils B."/>
            <person name="Prigge M."/>
            <person name="Rensing S.A."/>
            <person name="Riano-Pachon D.M."/>
            <person name="Roberts A.W."/>
            <person name="Sato Y."/>
            <person name="Scheller H.V."/>
            <person name="Schulz B."/>
            <person name="Schulz C."/>
            <person name="Shakirov E.V."/>
            <person name="Shibagaki N."/>
            <person name="Shinohara N."/>
            <person name="Shippen D.E."/>
            <person name="Soerensen I."/>
            <person name="Sotooka R."/>
            <person name="Sugimoto N."/>
            <person name="Sugita M."/>
            <person name="Sumikawa N."/>
            <person name="Tanurdzic M."/>
            <person name="Theissen G."/>
            <person name="Ulvskov P."/>
            <person name="Wakazuki S."/>
            <person name="Weng J.K."/>
            <person name="Willats W.W."/>
            <person name="Wipf D."/>
            <person name="Wolf P.G."/>
            <person name="Yang L."/>
            <person name="Zimmer A.D."/>
            <person name="Zhu Q."/>
            <person name="Mitros T."/>
            <person name="Hellsten U."/>
            <person name="Loque D."/>
            <person name="Otillar R."/>
            <person name="Salamov A."/>
            <person name="Schmutz J."/>
            <person name="Shapiro H."/>
            <person name="Lindquist E."/>
            <person name="Lucas S."/>
            <person name="Rokhsar D."/>
            <person name="Grigoriev I.V."/>
        </authorList>
    </citation>
    <scope>NUCLEOTIDE SEQUENCE [LARGE SCALE GENOMIC DNA]</scope>
</reference>
<dbReference type="InterPro" id="IPR002155">
    <property type="entry name" value="Thiolase"/>
</dbReference>
<keyword evidence="8" id="KW-0630">Potassium</keyword>
<dbReference type="Pfam" id="PF02803">
    <property type="entry name" value="Thiolase_C"/>
    <property type="match status" value="1"/>
</dbReference>
<feature type="domain" description="Thiolase C-terminal" evidence="16">
    <location>
        <begin position="296"/>
        <end position="417"/>
    </location>
</feature>
<feature type="domain" description="Thiolase N-terminal" evidence="15">
    <location>
        <begin position="28"/>
        <end position="287"/>
    </location>
</feature>
<dbReference type="GO" id="GO:0003985">
    <property type="term" value="F:acetyl-CoA C-acetyltransferase activity"/>
    <property type="evidence" value="ECO:0000318"/>
    <property type="project" value="GO_Central"/>
</dbReference>
<dbReference type="EC" id="2.3.1.9" evidence="4"/>
<dbReference type="KEGG" id="smo:SELMODRAFT_234869"/>
<evidence type="ECO:0000256" key="14">
    <source>
        <dbReference type="RuleBase" id="RU003557"/>
    </source>
</evidence>
<evidence type="ECO:0000256" key="11">
    <source>
        <dbReference type="ARBA" id="ARBA00052235"/>
    </source>
</evidence>
<evidence type="ECO:0000256" key="12">
    <source>
        <dbReference type="PIRSR" id="PIRSR000429-1"/>
    </source>
</evidence>
<evidence type="ECO:0000313" key="18">
    <source>
        <dbReference type="Proteomes" id="UP000001514"/>
    </source>
</evidence>
<evidence type="ECO:0000256" key="13">
    <source>
        <dbReference type="PIRSR" id="PIRSR000429-2"/>
    </source>
</evidence>
<evidence type="ECO:0000256" key="10">
    <source>
        <dbReference type="ARBA" id="ARBA00023315"/>
    </source>
</evidence>
<evidence type="ECO:0000256" key="7">
    <source>
        <dbReference type="ARBA" id="ARBA00022946"/>
    </source>
</evidence>
<comment type="subunit">
    <text evidence="3">Homotetramer.</text>
</comment>
<dbReference type="InterPro" id="IPR016039">
    <property type="entry name" value="Thiolase-like"/>
</dbReference>
<dbReference type="OrthoDB" id="5404651at2759"/>
<dbReference type="InterPro" id="IPR020610">
    <property type="entry name" value="Thiolase_AS"/>
</dbReference>
<dbReference type="OMA" id="REHGLDH"/>
<evidence type="ECO:0000256" key="5">
    <source>
        <dbReference type="ARBA" id="ARBA00022679"/>
    </source>
</evidence>
<keyword evidence="5 14" id="KW-0808">Transferase</keyword>
<dbReference type="Proteomes" id="UP000001514">
    <property type="component" value="Unassembled WGS sequence"/>
</dbReference>
<dbReference type="InterPro" id="IPR020616">
    <property type="entry name" value="Thiolase_N"/>
</dbReference>
<feature type="binding site" evidence="13">
    <location>
        <position position="253"/>
    </location>
    <ligand>
        <name>CoA</name>
        <dbReference type="ChEBI" id="CHEBI:57287"/>
    </ligand>
</feature>
<organism evidence="18">
    <name type="scientific">Selaginella moellendorffii</name>
    <name type="common">Spikemoss</name>
    <dbReference type="NCBI Taxonomy" id="88036"/>
    <lineage>
        <taxon>Eukaryota</taxon>
        <taxon>Viridiplantae</taxon>
        <taxon>Streptophyta</taxon>
        <taxon>Embryophyta</taxon>
        <taxon>Tracheophyta</taxon>
        <taxon>Lycopodiopsida</taxon>
        <taxon>Selaginellales</taxon>
        <taxon>Selaginellaceae</taxon>
        <taxon>Selaginella</taxon>
    </lineage>
</organism>
<dbReference type="GO" id="GO:0046872">
    <property type="term" value="F:metal ion binding"/>
    <property type="evidence" value="ECO:0007669"/>
    <property type="project" value="UniProtKB-KW"/>
</dbReference>
<feature type="active site" description="Acyl-thioester intermediate" evidence="12">
    <location>
        <position position="112"/>
    </location>
</feature>
<keyword evidence="7" id="KW-0809">Transit peptide</keyword>
<dbReference type="FunFam" id="3.40.47.10:FF:000007">
    <property type="entry name" value="acetyl-CoA acetyltransferase, mitochondrial"/>
    <property type="match status" value="1"/>
</dbReference>
<dbReference type="PANTHER" id="PTHR18919:SF156">
    <property type="entry name" value="ACETYL-COA ACETYLTRANSFERASE, MITOCHONDRIAL"/>
    <property type="match status" value="1"/>
</dbReference>
<evidence type="ECO:0000256" key="3">
    <source>
        <dbReference type="ARBA" id="ARBA00011881"/>
    </source>
</evidence>
<dbReference type="InterPro" id="IPR020615">
    <property type="entry name" value="Thiolase_acyl_enz_int_AS"/>
</dbReference>
<evidence type="ECO:0000256" key="4">
    <source>
        <dbReference type="ARBA" id="ARBA00012705"/>
    </source>
</evidence>
<dbReference type="HOGENOM" id="CLU_031026_0_1_1"/>
<feature type="active site" description="Proton acceptor" evidence="12">
    <location>
        <position position="404"/>
    </location>
</feature>
<proteinExistence type="inferred from homology"/>
<accession>D8SQX3</accession>
<dbReference type="eggNOG" id="KOG1390">
    <property type="taxonomic scope" value="Eukaryota"/>
</dbReference>
<evidence type="ECO:0000256" key="6">
    <source>
        <dbReference type="ARBA" id="ARBA00022723"/>
    </source>
</evidence>
<evidence type="ECO:0000259" key="15">
    <source>
        <dbReference type="Pfam" id="PF00108"/>
    </source>
</evidence>
<dbReference type="AlphaFoldDB" id="D8SQX3"/>
<gene>
    <name evidence="17" type="ORF">SELMODRAFT_234869</name>
</gene>
<feature type="active site" description="Proton acceptor" evidence="12">
    <location>
        <position position="374"/>
    </location>
</feature>
<dbReference type="InterPro" id="IPR020617">
    <property type="entry name" value="Thiolase_C"/>
</dbReference>
<keyword evidence="9" id="KW-0496">Mitochondrion</keyword>
<dbReference type="InParanoid" id="D8SQX3"/>
<evidence type="ECO:0000256" key="8">
    <source>
        <dbReference type="ARBA" id="ARBA00022958"/>
    </source>
</evidence>
<feature type="binding site" evidence="13">
    <location>
        <position position="208"/>
    </location>
    <ligand>
        <name>CoA</name>
        <dbReference type="ChEBI" id="CHEBI:57287"/>
    </ligand>
</feature>